<dbReference type="Proteomes" id="UP000250443">
    <property type="component" value="Unassembled WGS sequence"/>
</dbReference>
<organism evidence="3 4">
    <name type="scientific">Pseudomonas luteola</name>
    <dbReference type="NCBI Taxonomy" id="47886"/>
    <lineage>
        <taxon>Bacteria</taxon>
        <taxon>Pseudomonadati</taxon>
        <taxon>Pseudomonadota</taxon>
        <taxon>Gammaproteobacteria</taxon>
        <taxon>Pseudomonadales</taxon>
        <taxon>Pseudomonadaceae</taxon>
        <taxon>Pseudomonas</taxon>
    </lineage>
</organism>
<dbReference type="PANTHER" id="PTHR38834:SF3">
    <property type="entry name" value="SOLUTE-BINDING PROTEIN FAMILY 3_N-TERMINAL DOMAIN-CONTAINING PROTEIN"/>
    <property type="match status" value="1"/>
</dbReference>
<protein>
    <submittedName>
        <fullName evidence="3">ABC-type amino acid transport, signal transduction systems, periplasmic component/domain protein</fullName>
    </submittedName>
</protein>
<evidence type="ECO:0000313" key="3">
    <source>
        <dbReference type="EMBL" id="SPZ11518.1"/>
    </source>
</evidence>
<proteinExistence type="predicted"/>
<dbReference type="InterPro" id="IPR001638">
    <property type="entry name" value="Solute-binding_3/MltF_N"/>
</dbReference>
<evidence type="ECO:0000313" key="4">
    <source>
        <dbReference type="Proteomes" id="UP000250443"/>
    </source>
</evidence>
<dbReference type="Gene3D" id="3.40.190.10">
    <property type="entry name" value="Periplasmic binding protein-like II"/>
    <property type="match status" value="2"/>
</dbReference>
<reference evidence="3 4" key="1">
    <citation type="submission" date="2018-06" db="EMBL/GenBank/DDBJ databases">
        <authorList>
            <consortium name="Pathogen Informatics"/>
            <person name="Doyle S."/>
        </authorList>
    </citation>
    <scope>NUCLEOTIDE SEQUENCE [LARGE SCALE GENOMIC DNA]</scope>
    <source>
        <strain evidence="3 4">NCTC11842</strain>
    </source>
</reference>
<accession>A0A2X2CU57</accession>
<dbReference type="Pfam" id="PF00497">
    <property type="entry name" value="SBP_bac_3"/>
    <property type="match status" value="1"/>
</dbReference>
<dbReference type="RefSeq" id="WP_010795523.1">
    <property type="nucleotide sequence ID" value="NZ_CP069262.1"/>
</dbReference>
<feature type="chain" id="PRO_5015872627" evidence="1">
    <location>
        <begin position="24"/>
        <end position="252"/>
    </location>
</feature>
<dbReference type="EMBL" id="UAUF01000014">
    <property type="protein sequence ID" value="SPZ11518.1"/>
    <property type="molecule type" value="Genomic_DNA"/>
</dbReference>
<name>A0A2X2CU57_PSELU</name>
<dbReference type="AlphaFoldDB" id="A0A2X2CU57"/>
<gene>
    <name evidence="3" type="ORF">NCTC11842_03763</name>
</gene>
<dbReference type="PANTHER" id="PTHR38834">
    <property type="entry name" value="PERIPLASMIC SUBSTRATE BINDING PROTEIN FAMILY 3"/>
    <property type="match status" value="1"/>
</dbReference>
<feature type="signal peptide" evidence="1">
    <location>
        <begin position="1"/>
        <end position="23"/>
    </location>
</feature>
<sequence>MSQIKTALFFLTLLMGGLQPVQAREVALRVVTEELPPYNMTISGKLTGFSTEVVEAVLAQAGLDGAFQSMPWARAYETALHDENVLIYSIARTPQRDGLFKWVGVIAPAQWGLFSDRTRNISLNALEDARRYQIATVHGDVGEQYLQSRGFSVGLNLQSSNTYAQNYQKLKRGRVDLWVANAVMAKYLARQAGEPFDDTVTQVYPLTDIGRNEGLYMAFSARTPDEVVARAREGFEQIKRNGIYEALKKKWL</sequence>
<feature type="domain" description="Solute-binding protein family 3/N-terminal" evidence="2">
    <location>
        <begin position="29"/>
        <end position="252"/>
    </location>
</feature>
<evidence type="ECO:0000256" key="1">
    <source>
        <dbReference type="SAM" id="SignalP"/>
    </source>
</evidence>
<keyword evidence="1" id="KW-0732">Signal</keyword>
<dbReference type="SUPFAM" id="SSF53850">
    <property type="entry name" value="Periplasmic binding protein-like II"/>
    <property type="match status" value="1"/>
</dbReference>
<evidence type="ECO:0000259" key="2">
    <source>
        <dbReference type="Pfam" id="PF00497"/>
    </source>
</evidence>